<dbReference type="RefSeq" id="WP_115659678.1">
    <property type="nucleotide sequence ID" value="NZ_UGHD01000002.1"/>
</dbReference>
<dbReference type="AlphaFoldDB" id="A0A377HM78"/>
<evidence type="ECO:0000313" key="3">
    <source>
        <dbReference type="Proteomes" id="UP000254512"/>
    </source>
</evidence>
<dbReference type="Proteomes" id="UP000254512">
    <property type="component" value="Unassembled WGS sequence"/>
</dbReference>
<protein>
    <submittedName>
        <fullName evidence="2">Phosphoglycerate transport regulatory protein pgtC</fullName>
    </submittedName>
</protein>
<organism evidence="2 3">
    <name type="scientific">Grimontia hollisae</name>
    <name type="common">Vibrio hollisae</name>
    <dbReference type="NCBI Taxonomy" id="673"/>
    <lineage>
        <taxon>Bacteria</taxon>
        <taxon>Pseudomonadati</taxon>
        <taxon>Pseudomonadota</taxon>
        <taxon>Gammaproteobacteria</taxon>
        <taxon>Vibrionales</taxon>
        <taxon>Vibrionaceae</taxon>
        <taxon>Grimontia</taxon>
    </lineage>
</organism>
<dbReference type="GO" id="GO:0030288">
    <property type="term" value="C:outer membrane-bounded periplasmic space"/>
    <property type="evidence" value="ECO:0007669"/>
    <property type="project" value="TreeGrafter"/>
</dbReference>
<evidence type="ECO:0000313" key="2">
    <source>
        <dbReference type="EMBL" id="STO57277.1"/>
    </source>
</evidence>
<dbReference type="PANTHER" id="PTHR30006">
    <property type="entry name" value="THIAMINE-BINDING PERIPLASMIC PROTEIN-RELATED"/>
    <property type="match status" value="1"/>
</dbReference>
<reference evidence="2 3" key="1">
    <citation type="submission" date="2018-06" db="EMBL/GenBank/DDBJ databases">
        <authorList>
            <consortium name="Pathogen Informatics"/>
            <person name="Doyle S."/>
        </authorList>
    </citation>
    <scope>NUCLEOTIDE SEQUENCE [LARGE SCALE GENOMIC DNA]</scope>
    <source>
        <strain evidence="2 3">NCTC11645</strain>
    </source>
</reference>
<accession>A0A377HM78</accession>
<dbReference type="Pfam" id="PF13531">
    <property type="entry name" value="SBP_bac_11"/>
    <property type="match status" value="1"/>
</dbReference>
<dbReference type="PANTHER" id="PTHR30006:SF25">
    <property type="entry name" value="PHOSPHOGLYCERATE TRANSPORT REGULATORY PROTEIN PGTC"/>
    <property type="match status" value="1"/>
</dbReference>
<proteinExistence type="predicted"/>
<dbReference type="STRING" id="673.AL542_17705"/>
<name>A0A377HM78_GRIHO</name>
<dbReference type="Gene3D" id="3.40.190.10">
    <property type="entry name" value="Periplasmic binding protein-like II"/>
    <property type="match status" value="2"/>
</dbReference>
<gene>
    <name evidence="2" type="primary">pgtC_2</name>
    <name evidence="2" type="ORF">NCTC11645_01662</name>
</gene>
<evidence type="ECO:0000256" key="1">
    <source>
        <dbReference type="ARBA" id="ARBA00022729"/>
    </source>
</evidence>
<dbReference type="EMBL" id="UGHD01000002">
    <property type="protein sequence ID" value="STO57277.1"/>
    <property type="molecule type" value="Genomic_DNA"/>
</dbReference>
<keyword evidence="1" id="KW-0732">Signal</keyword>
<sequence length="400" mass="45183">MPLLPRSLAFLWLISSVVIAKPHETIVVLTSFPESFYTPIKTAFEEAYPSINLHVLNKKTPAVIQHIAHQRSPKADLIWMSSADAMATLQDKQLIDKPVTFAWSQFVFFWHRHKLAMLGSPSPKRWEDLLHPSFYQQIAISAPSRSGTNHLLIEIILQQYGWEKGWAYLSQLGGNLATVTARSFGVREGVIKQRFTLGPVVDFFYRSALAEGHPVGYEPVPNTPLIAAQIALTRHQTRNPSSPQFIAFLLSEQGQALLSLPNVNRISLQKGKQINNQYPSPVFDPYLSAMRYHAVNALFDQLITNRLAELQTFWQQWHQIQTNQADPETKAQLDAIYKQATTVPISSREASNQDLNSILSPERRYTSTFQSVTEGWRATLSQHLHAATSALERFSGEPTQ</sequence>
<dbReference type="SUPFAM" id="SSF53850">
    <property type="entry name" value="Periplasmic binding protein-like II"/>
    <property type="match status" value="1"/>
</dbReference>